<dbReference type="EMBL" id="JYIY01000068">
    <property type="protein sequence ID" value="KJL37227.1"/>
    <property type="molecule type" value="Genomic_DNA"/>
</dbReference>
<dbReference type="STRING" id="400772.RR49_01115"/>
<proteinExistence type="predicted"/>
<evidence type="ECO:0000313" key="3">
    <source>
        <dbReference type="Proteomes" id="UP000033451"/>
    </source>
</evidence>
<gene>
    <name evidence="2" type="ORF">RR49_01115</name>
</gene>
<feature type="compositionally biased region" description="Basic and acidic residues" evidence="1">
    <location>
        <begin position="138"/>
        <end position="151"/>
    </location>
</feature>
<feature type="region of interest" description="Disordered" evidence="1">
    <location>
        <begin position="122"/>
        <end position="151"/>
    </location>
</feature>
<evidence type="ECO:0000256" key="1">
    <source>
        <dbReference type="SAM" id="MobiDB-lite"/>
    </source>
</evidence>
<organism evidence="2 3">
    <name type="scientific">Microbacterium ginsengisoli</name>
    <dbReference type="NCBI Taxonomy" id="400772"/>
    <lineage>
        <taxon>Bacteria</taxon>
        <taxon>Bacillati</taxon>
        <taxon>Actinomycetota</taxon>
        <taxon>Actinomycetes</taxon>
        <taxon>Micrococcales</taxon>
        <taxon>Microbacteriaceae</taxon>
        <taxon>Microbacterium</taxon>
    </lineage>
</organism>
<name>A0A0F0LVA9_9MICO</name>
<sequence length="151" mass="17580">MSPDVPEDGDPVLHHDSMQWNNSGWTDKPWSAPHLAPLFTELTSAKTAPAWARRAVKIIHRYTREHGQPPTFRELFTELATQDPAYRDHEEAWSSRAVRSLVMVHWRRQGWVRYRTETRTLRSGPTANQDLFPATRSARREGARREAPQER</sequence>
<dbReference type="AlphaFoldDB" id="A0A0F0LVA9"/>
<evidence type="ECO:0000313" key="2">
    <source>
        <dbReference type="EMBL" id="KJL37227.1"/>
    </source>
</evidence>
<comment type="caution">
    <text evidence="2">The sequence shown here is derived from an EMBL/GenBank/DDBJ whole genome shotgun (WGS) entry which is preliminary data.</text>
</comment>
<keyword evidence="3" id="KW-1185">Reference proteome</keyword>
<dbReference type="Proteomes" id="UP000033451">
    <property type="component" value="Unassembled WGS sequence"/>
</dbReference>
<reference evidence="2 3" key="1">
    <citation type="submission" date="2015-02" db="EMBL/GenBank/DDBJ databases">
        <title>Draft genome sequences of ten Microbacterium spp. with emphasis on heavy metal contaminated environments.</title>
        <authorList>
            <person name="Corretto E."/>
        </authorList>
    </citation>
    <scope>NUCLEOTIDE SEQUENCE [LARGE SCALE GENOMIC DNA]</scope>
    <source>
        <strain evidence="2 3">DSM 18659</strain>
    </source>
</reference>
<protein>
    <submittedName>
        <fullName evidence="2">Uncharacterized protein</fullName>
    </submittedName>
</protein>
<accession>A0A0F0LVA9</accession>